<dbReference type="KEGG" id="bhk:B4U37_02480"/>
<dbReference type="RefSeq" id="WP_010191873.1">
    <property type="nucleotide sequence ID" value="NZ_CP020880.1"/>
</dbReference>
<dbReference type="GeneID" id="96737304"/>
<evidence type="ECO:0000313" key="1">
    <source>
        <dbReference type="EMBL" id="ART74976.1"/>
    </source>
</evidence>
<keyword evidence="3" id="KW-1185">Reference proteome</keyword>
<dbReference type="InterPro" id="IPR024998">
    <property type="entry name" value="DUF3906"/>
</dbReference>
<dbReference type="EMBL" id="VTET01000009">
    <property type="protein sequence ID" value="TYS69274.1"/>
    <property type="molecule type" value="Genomic_DNA"/>
</dbReference>
<gene>
    <name evidence="1" type="ORF">B4U37_02480</name>
    <name evidence="2" type="ORF">FZC75_17115</name>
</gene>
<protein>
    <submittedName>
        <fullName evidence="2">DUF3906 family protein</fullName>
    </submittedName>
</protein>
<accession>A0A1Y0CJ49</accession>
<dbReference type="AlphaFoldDB" id="A0A1Y0CJ49"/>
<reference evidence="2 4" key="2">
    <citation type="submission" date="2019-08" db="EMBL/GenBank/DDBJ databases">
        <title>Bacillus genomes from the desert of Cuatro Cienegas, Coahuila.</title>
        <authorList>
            <person name="Olmedo-Alvarez G."/>
        </authorList>
    </citation>
    <scope>NUCLEOTIDE SEQUENCE [LARGE SCALE GENOMIC DNA]</scope>
    <source>
        <strain evidence="2 4">CH98b_3T</strain>
    </source>
</reference>
<evidence type="ECO:0000313" key="3">
    <source>
        <dbReference type="Proteomes" id="UP000195573"/>
    </source>
</evidence>
<dbReference type="Proteomes" id="UP000195573">
    <property type="component" value="Chromosome"/>
</dbReference>
<dbReference type="OrthoDB" id="2382322at2"/>
<evidence type="ECO:0000313" key="2">
    <source>
        <dbReference type="EMBL" id="TYS69274.1"/>
    </source>
</evidence>
<sequence>MAYLYRFDVTIEAKEIVSVIFAENDEAAFEHLDVELEKFYLKEPEVKEVILREKKRLGKKSGYILDPEEKGW</sequence>
<name>A0A1Y0CJ49_9BACI</name>
<reference evidence="1 3" key="1">
    <citation type="submission" date="2017-04" db="EMBL/GenBank/DDBJ databases">
        <title>Complete Genome Sequence of the Bacillus horikoshii 20a strain from Cuatro Cienegas, Coahuila, Mexico.</title>
        <authorList>
            <person name="Zarza E."/>
            <person name="Alcaraz L.D."/>
            <person name="Aguilar-Salinas B."/>
            <person name="Islas A."/>
            <person name="Olmedo-Alvarez G."/>
        </authorList>
    </citation>
    <scope>NUCLEOTIDE SEQUENCE [LARGE SCALE GENOMIC DNA]</scope>
    <source>
        <strain evidence="1 3">20a</strain>
    </source>
</reference>
<proteinExistence type="predicted"/>
<dbReference type="Proteomes" id="UP000324517">
    <property type="component" value="Unassembled WGS sequence"/>
</dbReference>
<dbReference type="Pfam" id="PF13046">
    <property type="entry name" value="DUF3906"/>
    <property type="match status" value="1"/>
</dbReference>
<organism evidence="2 4">
    <name type="scientific">Sutcliffiella horikoshii</name>
    <dbReference type="NCBI Taxonomy" id="79883"/>
    <lineage>
        <taxon>Bacteria</taxon>
        <taxon>Bacillati</taxon>
        <taxon>Bacillota</taxon>
        <taxon>Bacilli</taxon>
        <taxon>Bacillales</taxon>
        <taxon>Bacillaceae</taxon>
        <taxon>Sutcliffiella</taxon>
    </lineage>
</organism>
<evidence type="ECO:0000313" key="4">
    <source>
        <dbReference type="Proteomes" id="UP000324517"/>
    </source>
</evidence>
<dbReference type="EMBL" id="CP020880">
    <property type="protein sequence ID" value="ART74976.1"/>
    <property type="molecule type" value="Genomic_DNA"/>
</dbReference>